<dbReference type="EMBL" id="VLTM01000052">
    <property type="protein sequence ID" value="KAA0159557.1"/>
    <property type="molecule type" value="Genomic_DNA"/>
</dbReference>
<dbReference type="GO" id="GO:0031514">
    <property type="term" value="C:motile cilium"/>
    <property type="evidence" value="ECO:0007669"/>
    <property type="project" value="UniProtKB-SubCell"/>
</dbReference>
<keyword evidence="4" id="KW-0282">Flagellum</keyword>
<evidence type="ECO:0000313" key="10">
    <source>
        <dbReference type="Proteomes" id="UP000324907"/>
    </source>
</evidence>
<keyword evidence="3" id="KW-0677">Repeat</keyword>
<name>A0A5A8D711_CAFRO</name>
<evidence type="ECO:0000256" key="3">
    <source>
        <dbReference type="ARBA" id="ARBA00022737"/>
    </source>
</evidence>
<dbReference type="PANTHER" id="PTHR46437">
    <property type="entry name" value="MORN REPEAT-CONTAINING PROTEIN 5"/>
    <property type="match status" value="1"/>
</dbReference>
<dbReference type="Gene3D" id="2.20.110.10">
    <property type="entry name" value="Histone H3 K4-specific methyltransferase SET7/9 N-terminal domain"/>
    <property type="match status" value="1"/>
</dbReference>
<evidence type="ECO:0000313" key="9">
    <source>
        <dbReference type="EMBL" id="KAA0159761.1"/>
    </source>
</evidence>
<accession>A0A5A8D711</accession>
<sequence length="226" mass="23828">MADQLGHHTGSKYTGGLSEGRFEGEGEFTFPDGVVYRGGFRNGQFHGSGTMHFPDGSKYEAVWDNGTEITGAYSFKDGLAYDPDEGVEQAAPAEGADGGASGATKGWGYLVPSDRRFHSERQRGHIEPAGQGWLGDGGTADVPEGCYDMAGGLHYDPSDETVKQNDTGKVVRRPDAKEKEWVLSSCRHAVSSGAGDSAQMKEPSAKAEVSPRAPGEGTPRPAAVSS</sequence>
<comment type="subcellular location">
    <subcellularLocation>
        <location evidence="1">Cell projection</location>
        <location evidence="1">Cilium</location>
        <location evidence="1">Flagellum</location>
    </subcellularLocation>
</comment>
<dbReference type="InterPro" id="IPR042814">
    <property type="entry name" value="Morn5"/>
</dbReference>
<comment type="caution">
    <text evidence="9">The sequence shown here is derived from an EMBL/GenBank/DDBJ whole genome shotgun (WGS) entry which is preliminary data.</text>
</comment>
<organism evidence="9 10">
    <name type="scientific">Cafeteria roenbergensis</name>
    <name type="common">Marine flagellate</name>
    <dbReference type="NCBI Taxonomy" id="33653"/>
    <lineage>
        <taxon>Eukaryota</taxon>
        <taxon>Sar</taxon>
        <taxon>Stramenopiles</taxon>
        <taxon>Bigyra</taxon>
        <taxon>Opalozoa</taxon>
        <taxon>Bicosoecida</taxon>
        <taxon>Cafeteriaceae</taxon>
        <taxon>Cafeteria</taxon>
    </lineage>
</organism>
<evidence type="ECO:0000256" key="2">
    <source>
        <dbReference type="ARBA" id="ARBA00016322"/>
    </source>
</evidence>
<dbReference type="Proteomes" id="UP000324907">
    <property type="component" value="Unassembled WGS sequence"/>
</dbReference>
<dbReference type="EMBL" id="VLTL01000122">
    <property type="protein sequence ID" value="KAA0159761.1"/>
    <property type="molecule type" value="Genomic_DNA"/>
</dbReference>
<keyword evidence="5" id="KW-0969">Cilium</keyword>
<evidence type="ECO:0000256" key="5">
    <source>
        <dbReference type="ARBA" id="ARBA00023069"/>
    </source>
</evidence>
<evidence type="ECO:0000313" key="8">
    <source>
        <dbReference type="EMBL" id="KAA0159557.1"/>
    </source>
</evidence>
<evidence type="ECO:0000313" key="11">
    <source>
        <dbReference type="Proteomes" id="UP000325113"/>
    </source>
</evidence>
<dbReference type="SUPFAM" id="SSF82185">
    <property type="entry name" value="Histone H3 K4-specific methyltransferase SET7/9 N-terminal domain"/>
    <property type="match status" value="1"/>
</dbReference>
<gene>
    <name evidence="9" type="ORF">FNF28_05724</name>
    <name evidence="8" type="ORF">FNF31_04796</name>
</gene>
<dbReference type="SMART" id="SM00698">
    <property type="entry name" value="MORN"/>
    <property type="match status" value="2"/>
</dbReference>
<keyword evidence="6" id="KW-0966">Cell projection</keyword>
<dbReference type="Proteomes" id="UP000325113">
    <property type="component" value="Unassembled WGS sequence"/>
</dbReference>
<feature type="region of interest" description="Disordered" evidence="7">
    <location>
        <begin position="188"/>
        <end position="226"/>
    </location>
</feature>
<evidence type="ECO:0000256" key="7">
    <source>
        <dbReference type="SAM" id="MobiDB-lite"/>
    </source>
</evidence>
<evidence type="ECO:0000256" key="6">
    <source>
        <dbReference type="ARBA" id="ARBA00023273"/>
    </source>
</evidence>
<reference evidence="10 11" key="1">
    <citation type="submission" date="2019-07" db="EMBL/GenBank/DDBJ databases">
        <title>Genomes of Cafeteria roenbergensis.</title>
        <authorList>
            <person name="Fischer M.G."/>
            <person name="Hackl T."/>
            <person name="Roman M."/>
        </authorList>
    </citation>
    <scope>NUCLEOTIDE SEQUENCE [LARGE SCALE GENOMIC DNA]</scope>
    <source>
        <strain evidence="8 11">Cflag</strain>
        <strain evidence="9 10">RCC970-E3</strain>
    </source>
</reference>
<dbReference type="AlphaFoldDB" id="A0A5A8D711"/>
<dbReference type="Pfam" id="PF02493">
    <property type="entry name" value="MORN"/>
    <property type="match status" value="2"/>
</dbReference>
<dbReference type="PANTHER" id="PTHR46437:SF1">
    <property type="entry name" value="MORN REPEAT-CONTAINING PROTEIN 5"/>
    <property type="match status" value="1"/>
</dbReference>
<protein>
    <recommendedName>
        <fullName evidence="2">MORN repeat-containing protein 5</fullName>
    </recommendedName>
</protein>
<proteinExistence type="predicted"/>
<evidence type="ECO:0000256" key="1">
    <source>
        <dbReference type="ARBA" id="ARBA00004230"/>
    </source>
</evidence>
<dbReference type="InterPro" id="IPR003409">
    <property type="entry name" value="MORN"/>
</dbReference>
<evidence type="ECO:0000256" key="4">
    <source>
        <dbReference type="ARBA" id="ARBA00022846"/>
    </source>
</evidence>